<dbReference type="PANTHER" id="PTHR20995:SF17">
    <property type="entry name" value="F-BOX_WD REPEAT-CONTAINING PROTEIN 5"/>
    <property type="match status" value="1"/>
</dbReference>
<dbReference type="Gene3D" id="2.130.10.10">
    <property type="entry name" value="YVTN repeat-like/Quinoprotein amine dehydrogenase"/>
    <property type="match status" value="2"/>
</dbReference>
<dbReference type="AlphaFoldDB" id="A0A9P0EYN6"/>
<dbReference type="SUPFAM" id="SSF50978">
    <property type="entry name" value="WD40 repeat-like"/>
    <property type="match status" value="1"/>
</dbReference>
<name>A0A9P0EYN6_BEMTA</name>
<dbReference type="Pfam" id="PF12937">
    <property type="entry name" value="F-box-like"/>
    <property type="match status" value="1"/>
</dbReference>
<organism evidence="4 5">
    <name type="scientific">Bemisia tabaci</name>
    <name type="common">Sweetpotato whitefly</name>
    <name type="synonym">Aleurodes tabaci</name>
    <dbReference type="NCBI Taxonomy" id="7038"/>
    <lineage>
        <taxon>Eukaryota</taxon>
        <taxon>Metazoa</taxon>
        <taxon>Ecdysozoa</taxon>
        <taxon>Arthropoda</taxon>
        <taxon>Hexapoda</taxon>
        <taxon>Insecta</taxon>
        <taxon>Pterygota</taxon>
        <taxon>Neoptera</taxon>
        <taxon>Paraneoptera</taxon>
        <taxon>Hemiptera</taxon>
        <taxon>Sternorrhyncha</taxon>
        <taxon>Aleyrodoidea</taxon>
        <taxon>Aleyrodidae</taxon>
        <taxon>Aleyrodinae</taxon>
        <taxon>Bemisia</taxon>
    </lineage>
</organism>
<feature type="compositionally biased region" description="Acidic residues" evidence="2">
    <location>
        <begin position="391"/>
        <end position="408"/>
    </location>
</feature>
<evidence type="ECO:0000313" key="5">
    <source>
        <dbReference type="Proteomes" id="UP001152759"/>
    </source>
</evidence>
<dbReference type="InterPro" id="IPR001680">
    <property type="entry name" value="WD40_rpt"/>
</dbReference>
<dbReference type="CDD" id="cd22132">
    <property type="entry name" value="F-box_FBXW5"/>
    <property type="match status" value="1"/>
</dbReference>
<feature type="domain" description="F-box" evidence="3">
    <location>
        <begin position="18"/>
        <end position="64"/>
    </location>
</feature>
<gene>
    <name evidence="4" type="ORF">BEMITA_LOCUS1016</name>
</gene>
<dbReference type="OrthoDB" id="192402at2759"/>
<dbReference type="PROSITE" id="PS50294">
    <property type="entry name" value="WD_REPEATS_REGION"/>
    <property type="match status" value="2"/>
</dbReference>
<dbReference type="PANTHER" id="PTHR20995">
    <property type="entry name" value="F-BOX/WD REPEAT-CONTAINING PROTEIN 5"/>
    <property type="match status" value="1"/>
</dbReference>
<dbReference type="InterPro" id="IPR036047">
    <property type="entry name" value="F-box-like_dom_sf"/>
</dbReference>
<dbReference type="PROSITE" id="PS50082">
    <property type="entry name" value="WD_REPEATS_2"/>
    <property type="match status" value="2"/>
</dbReference>
<dbReference type="Proteomes" id="UP001152759">
    <property type="component" value="Chromosome 1"/>
</dbReference>
<accession>A0A9P0EYN6</accession>
<dbReference type="SMART" id="SM00256">
    <property type="entry name" value="FBOX"/>
    <property type="match status" value="1"/>
</dbReference>
<dbReference type="Gene3D" id="1.20.1280.50">
    <property type="match status" value="1"/>
</dbReference>
<sequence>MDGKGDLLNSGSGSSDEYYGWECLPDNILLHIFQYLDYQNVLKAGLICKAWNRISCDEFLWRDLFYSDFKINRSKGIAPGKQSWLSEYKRLIYHCPSLQTEVLEHHRNQVLHVSFSHNGRYFATSSKDASIIIWKSSYPATRKYSHNMTEFSWMYTQFSQFNKSDTLLLVSGVHFGARMNVSGSGEIAVFSLLENEFRLQCRVKNKPYDIFGAWYSEAYLLSGNIHPLAHLVHASELWLNKASQETESEHVPITNLLFRFYSINASTIRALLVSNLVKAAPMPSSSTISNKMNETSNDGILNFSESNKLNQKCSSTDSLMSNDRASLEDLLTPQLNRNNSNGSDDNLFSRTSNSRTFSQLEGTNDDVDAIKNVEKMKELNDNSTVSVNFSEPEDSVESNSSTEEDLAEEPEKYLIFTTGSKTCYPHQIGFKQIKPRSFPRRMPQGPSLAERIANREREREAQHRVEPNWLDFEAVSDRFDKIDHCIDLHGHVIGMALSPDHRFLYVNNRPWPENYKIENPFEPPPIAQEIDIHVIDLTTFQTVGTMLRSHKAYTPNNECFLIFLDVSHDYVASGAEDKHGYLWDRHYEVCLAKFPHTDVVNSVAFNPQDPEMLVTASDDFSIKVWRSKARIKKLLSEEEISSLKRCVSIAHKVGYIED</sequence>
<evidence type="ECO:0000259" key="3">
    <source>
        <dbReference type="PROSITE" id="PS50181"/>
    </source>
</evidence>
<keyword evidence="1" id="KW-0853">WD repeat</keyword>
<feature type="repeat" description="WD" evidence="1">
    <location>
        <begin position="593"/>
        <end position="625"/>
    </location>
</feature>
<dbReference type="InterPro" id="IPR036322">
    <property type="entry name" value="WD40_repeat_dom_sf"/>
</dbReference>
<keyword evidence="5" id="KW-1185">Reference proteome</keyword>
<dbReference type="InterPro" id="IPR042508">
    <property type="entry name" value="FBXW5"/>
</dbReference>
<proteinExistence type="predicted"/>
<evidence type="ECO:0000313" key="4">
    <source>
        <dbReference type="EMBL" id="CAH0381353.1"/>
    </source>
</evidence>
<dbReference type="GO" id="GO:0019005">
    <property type="term" value="C:SCF ubiquitin ligase complex"/>
    <property type="evidence" value="ECO:0007669"/>
    <property type="project" value="InterPro"/>
</dbReference>
<dbReference type="Pfam" id="PF00400">
    <property type="entry name" value="WD40"/>
    <property type="match status" value="2"/>
</dbReference>
<dbReference type="InterPro" id="IPR001810">
    <property type="entry name" value="F-box_dom"/>
</dbReference>
<evidence type="ECO:0000256" key="1">
    <source>
        <dbReference type="PROSITE-ProRule" id="PRU00221"/>
    </source>
</evidence>
<evidence type="ECO:0000256" key="2">
    <source>
        <dbReference type="SAM" id="MobiDB-lite"/>
    </source>
</evidence>
<protein>
    <recommendedName>
        <fullName evidence="3">F-box domain-containing protein</fullName>
    </recommendedName>
</protein>
<reference evidence="4" key="1">
    <citation type="submission" date="2021-12" db="EMBL/GenBank/DDBJ databases">
        <authorList>
            <person name="King R."/>
        </authorList>
    </citation>
    <scope>NUCLEOTIDE SEQUENCE</scope>
</reference>
<dbReference type="InterPro" id="IPR015943">
    <property type="entry name" value="WD40/YVTN_repeat-like_dom_sf"/>
</dbReference>
<dbReference type="GO" id="GO:0080008">
    <property type="term" value="C:Cul4-RING E3 ubiquitin ligase complex"/>
    <property type="evidence" value="ECO:0007669"/>
    <property type="project" value="InterPro"/>
</dbReference>
<feature type="region of interest" description="Disordered" evidence="2">
    <location>
        <begin position="385"/>
        <end position="408"/>
    </location>
</feature>
<dbReference type="EMBL" id="OU963862">
    <property type="protein sequence ID" value="CAH0381353.1"/>
    <property type="molecule type" value="Genomic_DNA"/>
</dbReference>
<dbReference type="KEGG" id="btab:109040317"/>
<feature type="repeat" description="WD" evidence="1">
    <location>
        <begin position="103"/>
        <end position="135"/>
    </location>
</feature>
<dbReference type="SUPFAM" id="SSF81383">
    <property type="entry name" value="F-box domain"/>
    <property type="match status" value="1"/>
</dbReference>
<dbReference type="SMART" id="SM00320">
    <property type="entry name" value="WD40"/>
    <property type="match status" value="3"/>
</dbReference>
<dbReference type="GO" id="GO:0016567">
    <property type="term" value="P:protein ubiquitination"/>
    <property type="evidence" value="ECO:0007669"/>
    <property type="project" value="InterPro"/>
</dbReference>
<dbReference type="PROSITE" id="PS50181">
    <property type="entry name" value="FBOX"/>
    <property type="match status" value="1"/>
</dbReference>